<dbReference type="AlphaFoldDB" id="A0A8H5NNI9"/>
<dbReference type="Proteomes" id="UP000546213">
    <property type="component" value="Unassembled WGS sequence"/>
</dbReference>
<keyword evidence="3" id="KW-1133">Transmembrane helix</keyword>
<dbReference type="InterPro" id="IPR000873">
    <property type="entry name" value="AMP-dep_synth/lig_dom"/>
</dbReference>
<dbReference type="PANTHER" id="PTHR24096">
    <property type="entry name" value="LONG-CHAIN-FATTY-ACID--COA LIGASE"/>
    <property type="match status" value="1"/>
</dbReference>
<organism evidence="5 6">
    <name type="scientific">Fusarium pseudocircinatum</name>
    <dbReference type="NCBI Taxonomy" id="56676"/>
    <lineage>
        <taxon>Eukaryota</taxon>
        <taxon>Fungi</taxon>
        <taxon>Dikarya</taxon>
        <taxon>Ascomycota</taxon>
        <taxon>Pezizomycotina</taxon>
        <taxon>Sordariomycetes</taxon>
        <taxon>Hypocreomycetidae</taxon>
        <taxon>Hypocreales</taxon>
        <taxon>Nectriaceae</taxon>
        <taxon>Fusarium</taxon>
        <taxon>Fusarium fujikuroi species complex</taxon>
    </lineage>
</organism>
<dbReference type="GO" id="GO:0019748">
    <property type="term" value="P:secondary metabolic process"/>
    <property type="evidence" value="ECO:0007669"/>
    <property type="project" value="TreeGrafter"/>
</dbReference>
<keyword evidence="3" id="KW-0472">Membrane</keyword>
<keyword evidence="2 5" id="KW-0436">Ligase</keyword>
<reference evidence="5 6" key="1">
    <citation type="submission" date="2020-05" db="EMBL/GenBank/DDBJ databases">
        <title>Identification and distribution of gene clusters putatively required for synthesis of sphingolipid metabolism inhibitors in phylogenetically diverse species of the filamentous fungus Fusarium.</title>
        <authorList>
            <person name="Kim H.-S."/>
            <person name="Busman M."/>
            <person name="Brown D.W."/>
            <person name="Divon H."/>
            <person name="Uhlig S."/>
            <person name="Proctor R.H."/>
        </authorList>
    </citation>
    <scope>NUCLEOTIDE SEQUENCE [LARGE SCALE GENOMIC DNA]</scope>
    <source>
        <strain evidence="5 6">NRRL 36939</strain>
    </source>
</reference>
<evidence type="ECO:0000256" key="3">
    <source>
        <dbReference type="SAM" id="Phobius"/>
    </source>
</evidence>
<feature type="transmembrane region" description="Helical" evidence="3">
    <location>
        <begin position="79"/>
        <end position="102"/>
    </location>
</feature>
<dbReference type="GO" id="GO:0016405">
    <property type="term" value="F:CoA-ligase activity"/>
    <property type="evidence" value="ECO:0007669"/>
    <property type="project" value="TreeGrafter"/>
</dbReference>
<comment type="caution">
    <text evidence="5">The sequence shown here is derived from an EMBL/GenBank/DDBJ whole genome shotgun (WGS) entry which is preliminary data.</text>
</comment>
<evidence type="ECO:0000256" key="1">
    <source>
        <dbReference type="ARBA" id="ARBA00006432"/>
    </source>
</evidence>
<keyword evidence="6" id="KW-1185">Reference proteome</keyword>
<evidence type="ECO:0000313" key="5">
    <source>
        <dbReference type="EMBL" id="KAF5572124.1"/>
    </source>
</evidence>
<dbReference type="OrthoDB" id="6509636at2759"/>
<dbReference type="Pfam" id="PF00501">
    <property type="entry name" value="AMP-binding"/>
    <property type="match status" value="1"/>
</dbReference>
<name>A0A8H5NNI9_9HYPO</name>
<evidence type="ECO:0000256" key="2">
    <source>
        <dbReference type="ARBA" id="ARBA00022598"/>
    </source>
</evidence>
<dbReference type="PROSITE" id="PS00455">
    <property type="entry name" value="AMP_BINDING"/>
    <property type="match status" value="1"/>
</dbReference>
<feature type="domain" description="AMP-dependent synthetase/ligase" evidence="4">
    <location>
        <begin position="40"/>
        <end position="245"/>
    </location>
</feature>
<comment type="similarity">
    <text evidence="1">Belongs to the ATP-dependent AMP-binding enzyme family.</text>
</comment>
<dbReference type="InterPro" id="IPR020845">
    <property type="entry name" value="AMP-binding_CS"/>
</dbReference>
<accession>A0A8H5NNI9</accession>
<dbReference type="EMBL" id="JAAOAS010000850">
    <property type="protein sequence ID" value="KAF5572124.1"/>
    <property type="molecule type" value="Genomic_DNA"/>
</dbReference>
<sequence length="253" mass="27739">MKFSSRYQIEIPDVDVLTYVLGSPATTDDGFVFVDAEKQADGISKAQLEDLVRKLADGLRNTIGFQDNDVVLAFTENCLWYPVIILAAICAGGAFTGASPVYTTMELARHLRISGAACIFTDQQRLDIAIEAADTAGLPRTSIVLVDQDMVTPGFHQIRDLLDVPYPWEVINDPKPLANKIAVLNFSSGTTGNPKACMITHRNLVANSEQQLYLDEVARSRSPISKQAATQIHCAFLPLYHASKLTVPIRVPY</sequence>
<dbReference type="PANTHER" id="PTHR24096:SF149">
    <property type="entry name" value="AMP-BINDING DOMAIN-CONTAINING PROTEIN-RELATED"/>
    <property type="match status" value="1"/>
</dbReference>
<proteinExistence type="inferred from homology"/>
<gene>
    <name evidence="5" type="ORF">FPCIR_14370</name>
</gene>
<dbReference type="SUPFAM" id="SSF56801">
    <property type="entry name" value="Acetyl-CoA synthetase-like"/>
    <property type="match status" value="1"/>
</dbReference>
<protein>
    <submittedName>
        <fullName evidence="5">4-coumarate ligase</fullName>
    </submittedName>
</protein>
<evidence type="ECO:0000313" key="6">
    <source>
        <dbReference type="Proteomes" id="UP000546213"/>
    </source>
</evidence>
<keyword evidence="3" id="KW-0812">Transmembrane</keyword>
<evidence type="ECO:0000259" key="4">
    <source>
        <dbReference type="Pfam" id="PF00501"/>
    </source>
</evidence>
<dbReference type="Gene3D" id="3.40.50.980">
    <property type="match status" value="2"/>
</dbReference>